<name>A0A2S0NHP1_9HYPH</name>
<keyword evidence="6 9" id="KW-1133">Transmembrane helix</keyword>
<reference evidence="12 13" key="1">
    <citation type="submission" date="2018-03" db="EMBL/GenBank/DDBJ databases">
        <title>Genome sequencing of Phreatobacter sp.</title>
        <authorList>
            <person name="Kim S.-J."/>
            <person name="Heo J."/>
            <person name="Kwon S.-W."/>
        </authorList>
    </citation>
    <scope>NUCLEOTIDE SEQUENCE [LARGE SCALE GENOMIC DNA]</scope>
    <source>
        <strain evidence="12 13">S-12</strain>
    </source>
</reference>
<evidence type="ECO:0000256" key="9">
    <source>
        <dbReference type="SAM" id="Phobius"/>
    </source>
</evidence>
<evidence type="ECO:0000313" key="12">
    <source>
        <dbReference type="EMBL" id="AVO47669.1"/>
    </source>
</evidence>
<keyword evidence="13" id="KW-1185">Reference proteome</keyword>
<keyword evidence="4" id="KW-0547">Nucleotide-binding</keyword>
<keyword evidence="5 12" id="KW-0067">ATP-binding</keyword>
<evidence type="ECO:0000313" key="13">
    <source>
        <dbReference type="Proteomes" id="UP000237889"/>
    </source>
</evidence>
<dbReference type="InterPro" id="IPR003593">
    <property type="entry name" value="AAA+_ATPase"/>
</dbReference>
<evidence type="ECO:0000259" key="10">
    <source>
        <dbReference type="PROSITE" id="PS50893"/>
    </source>
</evidence>
<accession>A0A2S0NHP1</accession>
<comment type="similarity">
    <text evidence="2">Belongs to the ABC transporter superfamily.</text>
</comment>
<feature type="domain" description="ABC transmembrane type-1" evidence="11">
    <location>
        <begin position="40"/>
        <end position="319"/>
    </location>
</feature>
<dbReference type="RefSeq" id="WP_106751039.1">
    <property type="nucleotide sequence ID" value="NZ_CP027668.1"/>
</dbReference>
<dbReference type="SMART" id="SM00382">
    <property type="entry name" value="AAA"/>
    <property type="match status" value="1"/>
</dbReference>
<dbReference type="GO" id="GO:0015421">
    <property type="term" value="F:ABC-type oligopeptide transporter activity"/>
    <property type="evidence" value="ECO:0007669"/>
    <property type="project" value="TreeGrafter"/>
</dbReference>
<feature type="transmembrane region" description="Helical" evidence="9">
    <location>
        <begin position="80"/>
        <end position="100"/>
    </location>
</feature>
<comment type="subcellular location">
    <subcellularLocation>
        <location evidence="1">Cell membrane</location>
        <topology evidence="1">Multi-pass membrane protein</topology>
    </subcellularLocation>
</comment>
<evidence type="ECO:0000256" key="7">
    <source>
        <dbReference type="ARBA" id="ARBA00023136"/>
    </source>
</evidence>
<evidence type="ECO:0000256" key="3">
    <source>
        <dbReference type="ARBA" id="ARBA00022692"/>
    </source>
</evidence>
<dbReference type="SUPFAM" id="SSF90123">
    <property type="entry name" value="ABC transporter transmembrane region"/>
    <property type="match status" value="1"/>
</dbReference>
<dbReference type="SUPFAM" id="SSF52540">
    <property type="entry name" value="P-loop containing nucleoside triphosphate hydrolases"/>
    <property type="match status" value="1"/>
</dbReference>
<keyword evidence="3 9" id="KW-0812">Transmembrane</keyword>
<comment type="function">
    <text evidence="8">Part of an ABC transporter complex. Transmembrane domains (TMD) form a pore in the inner membrane and the ATP-binding domain (NBD) is responsible for energy generation.</text>
</comment>
<sequence>MLRYLETRIDPVANPPHGGPPAGLLAFFWYFIAQAKWLFAALFVVGMLAAVVETAIPYFIGRLVAILTETPRETLFASAWPTFATMLVVVLVLRPLVLFLQRAISNHGISGPLNTLTRWQSHHHVIRQSLGFFQNDFAGRIANHVMQAGSGVRETALATMRSVLHILFYGVAATGLMMAQDWRLALPILVWFLLYVTLLTALVPRLREKARTASAKRSAVTGKVVDGYTNIQTVKLFARTADEDRYIRDSMMEMNSAFLAQHRINTLFTVLLNLLNAALLATVGTLAVVFWQAGRVDIGTVAMVLPLTIQIISMSGWVAAEIQGIFENVGVVQESMGSIARPLAMQDAPGARPLAVAGGEIVFDHVTFGYGRADLPVIRDLSLTVRPGEKVGLVGRSGAGKSTLVNLLLRFHDVEKGAIRVDGQDVQAVTQESLRQAISVVTQDTSLLHRSIRDNIMYGKAGADEAMLEAAAARAHADAFIPLLKDINGRTGYDAHVGERGVKLSGGQRQRIAIARVILRDAPILILDEATAALDSEVEAAIQDSLGALMAGKTVIAIAHRLSTLQIMDRLVVLDGGRIVEEGTHEGLLAKGGLYAQLWARQSGGFLVEPRQAAE</sequence>
<evidence type="ECO:0000256" key="8">
    <source>
        <dbReference type="ARBA" id="ARBA00024725"/>
    </source>
</evidence>
<gene>
    <name evidence="12" type="ORF">C6569_13580</name>
</gene>
<dbReference type="GO" id="GO:0005886">
    <property type="term" value="C:plasma membrane"/>
    <property type="evidence" value="ECO:0007669"/>
    <property type="project" value="UniProtKB-SubCell"/>
</dbReference>
<dbReference type="InterPro" id="IPR003439">
    <property type="entry name" value="ABC_transporter-like_ATP-bd"/>
</dbReference>
<dbReference type="OrthoDB" id="5288404at2"/>
<evidence type="ECO:0000256" key="4">
    <source>
        <dbReference type="ARBA" id="ARBA00022741"/>
    </source>
</evidence>
<dbReference type="PANTHER" id="PTHR43394">
    <property type="entry name" value="ATP-DEPENDENT PERMEASE MDL1, MITOCHONDRIAL"/>
    <property type="match status" value="1"/>
</dbReference>
<dbReference type="KEGG" id="phr:C6569_13580"/>
<dbReference type="InterPro" id="IPR036640">
    <property type="entry name" value="ABC1_TM_sf"/>
</dbReference>
<evidence type="ECO:0000256" key="6">
    <source>
        <dbReference type="ARBA" id="ARBA00022989"/>
    </source>
</evidence>
<dbReference type="EMBL" id="CP027668">
    <property type="protein sequence ID" value="AVO47669.1"/>
    <property type="molecule type" value="Genomic_DNA"/>
</dbReference>
<evidence type="ECO:0000256" key="2">
    <source>
        <dbReference type="ARBA" id="ARBA00005417"/>
    </source>
</evidence>
<dbReference type="InterPro" id="IPR039421">
    <property type="entry name" value="Type_1_exporter"/>
</dbReference>
<dbReference type="Gene3D" id="1.20.1560.10">
    <property type="entry name" value="ABC transporter type 1, transmembrane domain"/>
    <property type="match status" value="1"/>
</dbReference>
<dbReference type="GO" id="GO:0016887">
    <property type="term" value="F:ATP hydrolysis activity"/>
    <property type="evidence" value="ECO:0007669"/>
    <property type="project" value="InterPro"/>
</dbReference>
<dbReference type="FunFam" id="3.40.50.300:FF:000218">
    <property type="entry name" value="Multidrug ABC transporter ATP-binding protein"/>
    <property type="match status" value="1"/>
</dbReference>
<dbReference type="InterPro" id="IPR027417">
    <property type="entry name" value="P-loop_NTPase"/>
</dbReference>
<feature type="transmembrane region" description="Helical" evidence="9">
    <location>
        <begin position="37"/>
        <end position="60"/>
    </location>
</feature>
<dbReference type="Pfam" id="PF00005">
    <property type="entry name" value="ABC_tran"/>
    <property type="match status" value="1"/>
</dbReference>
<evidence type="ECO:0000256" key="5">
    <source>
        <dbReference type="ARBA" id="ARBA00022840"/>
    </source>
</evidence>
<proteinExistence type="inferred from homology"/>
<dbReference type="Gene3D" id="3.40.50.300">
    <property type="entry name" value="P-loop containing nucleotide triphosphate hydrolases"/>
    <property type="match status" value="1"/>
</dbReference>
<dbReference type="PROSITE" id="PS50893">
    <property type="entry name" value="ABC_TRANSPORTER_2"/>
    <property type="match status" value="1"/>
</dbReference>
<feature type="transmembrane region" description="Helical" evidence="9">
    <location>
        <begin position="270"/>
        <end position="292"/>
    </location>
</feature>
<dbReference type="PANTHER" id="PTHR43394:SF1">
    <property type="entry name" value="ATP-BINDING CASSETTE SUB-FAMILY B MEMBER 10, MITOCHONDRIAL"/>
    <property type="match status" value="1"/>
</dbReference>
<dbReference type="AlphaFoldDB" id="A0A2S0NHP1"/>
<dbReference type="InterPro" id="IPR017871">
    <property type="entry name" value="ABC_transporter-like_CS"/>
</dbReference>
<evidence type="ECO:0000259" key="11">
    <source>
        <dbReference type="PROSITE" id="PS50929"/>
    </source>
</evidence>
<dbReference type="Pfam" id="PF00664">
    <property type="entry name" value="ABC_membrane"/>
    <property type="match status" value="1"/>
</dbReference>
<dbReference type="PROSITE" id="PS50929">
    <property type="entry name" value="ABC_TM1F"/>
    <property type="match status" value="1"/>
</dbReference>
<keyword evidence="7 9" id="KW-0472">Membrane</keyword>
<feature type="domain" description="ABC transporter" evidence="10">
    <location>
        <begin position="361"/>
        <end position="601"/>
    </location>
</feature>
<dbReference type="GO" id="GO:0005524">
    <property type="term" value="F:ATP binding"/>
    <property type="evidence" value="ECO:0007669"/>
    <property type="project" value="UniProtKB-KW"/>
</dbReference>
<dbReference type="PROSITE" id="PS00211">
    <property type="entry name" value="ABC_TRANSPORTER_1"/>
    <property type="match status" value="1"/>
</dbReference>
<protein>
    <submittedName>
        <fullName evidence="12">Multidrug ABC transporter ATP-binding protein</fullName>
    </submittedName>
</protein>
<evidence type="ECO:0000256" key="1">
    <source>
        <dbReference type="ARBA" id="ARBA00004651"/>
    </source>
</evidence>
<organism evidence="12 13">
    <name type="scientific">Phreatobacter cathodiphilus</name>
    <dbReference type="NCBI Taxonomy" id="1868589"/>
    <lineage>
        <taxon>Bacteria</taxon>
        <taxon>Pseudomonadati</taxon>
        <taxon>Pseudomonadota</taxon>
        <taxon>Alphaproteobacteria</taxon>
        <taxon>Hyphomicrobiales</taxon>
        <taxon>Phreatobacteraceae</taxon>
        <taxon>Phreatobacter</taxon>
    </lineage>
</organism>
<feature type="transmembrane region" description="Helical" evidence="9">
    <location>
        <begin position="162"/>
        <end position="179"/>
    </location>
</feature>
<dbReference type="InterPro" id="IPR011527">
    <property type="entry name" value="ABC1_TM_dom"/>
</dbReference>
<feature type="transmembrane region" description="Helical" evidence="9">
    <location>
        <begin position="185"/>
        <end position="203"/>
    </location>
</feature>
<dbReference type="Proteomes" id="UP000237889">
    <property type="component" value="Chromosome"/>
</dbReference>